<comment type="catalytic activity">
    <reaction evidence="11 13">
        <text>L-threonyl-[protein] + ATP = O-phospho-L-threonyl-[protein] + ADP + H(+)</text>
        <dbReference type="Rhea" id="RHEA:46608"/>
        <dbReference type="Rhea" id="RHEA-COMP:11060"/>
        <dbReference type="Rhea" id="RHEA-COMP:11605"/>
        <dbReference type="ChEBI" id="CHEBI:15378"/>
        <dbReference type="ChEBI" id="CHEBI:30013"/>
        <dbReference type="ChEBI" id="CHEBI:30616"/>
        <dbReference type="ChEBI" id="CHEBI:61977"/>
        <dbReference type="ChEBI" id="CHEBI:456216"/>
        <dbReference type="EC" id="2.7.11.1"/>
    </reaction>
</comment>
<dbReference type="Pfam" id="PF08276">
    <property type="entry name" value="PAN_2"/>
    <property type="match status" value="1"/>
</dbReference>
<accession>A0AA38ZD36</accession>
<keyword evidence="2" id="KW-1003">Cell membrane</keyword>
<dbReference type="GO" id="GO:0004674">
    <property type="term" value="F:protein serine/threonine kinase activity"/>
    <property type="evidence" value="ECO:0007669"/>
    <property type="project" value="UniProtKB-KW"/>
</dbReference>
<evidence type="ECO:0000256" key="5">
    <source>
        <dbReference type="ARBA" id="ARBA00022729"/>
    </source>
</evidence>
<dbReference type="FunFam" id="1.10.510.10:FF:001023">
    <property type="entry name" value="Os07g0541700 protein"/>
    <property type="match status" value="1"/>
</dbReference>
<dbReference type="GO" id="GO:0005524">
    <property type="term" value="F:ATP binding"/>
    <property type="evidence" value="ECO:0007669"/>
    <property type="project" value="UniProtKB-KW"/>
</dbReference>
<evidence type="ECO:0000256" key="11">
    <source>
        <dbReference type="ARBA" id="ARBA00047899"/>
    </source>
</evidence>
<evidence type="ECO:0000256" key="12">
    <source>
        <dbReference type="ARBA" id="ARBA00048679"/>
    </source>
</evidence>
<dbReference type="CDD" id="cd00028">
    <property type="entry name" value="B_lectin"/>
    <property type="match status" value="1"/>
</dbReference>
<dbReference type="InterPro" id="IPR001480">
    <property type="entry name" value="Bulb-type_lectin_dom"/>
</dbReference>
<evidence type="ECO:0000256" key="3">
    <source>
        <dbReference type="ARBA" id="ARBA00022527"/>
    </source>
</evidence>
<dbReference type="PROSITE" id="PS50927">
    <property type="entry name" value="BULB_LECTIN"/>
    <property type="match status" value="1"/>
</dbReference>
<dbReference type="Gene3D" id="1.10.510.10">
    <property type="entry name" value="Transferase(Phosphotransferase) domain 1"/>
    <property type="match status" value="1"/>
</dbReference>
<evidence type="ECO:0000256" key="8">
    <source>
        <dbReference type="ARBA" id="ARBA00022840"/>
    </source>
</evidence>
<comment type="similarity">
    <text evidence="13">Belongs to the protein kinase superfamily. Ser/Thr protein kinase family.</text>
</comment>
<name>A0AA38ZD36_VITRO</name>
<evidence type="ECO:0000256" key="9">
    <source>
        <dbReference type="ARBA" id="ARBA00023157"/>
    </source>
</evidence>
<keyword evidence="9" id="KW-1015">Disulfide bond</keyword>
<dbReference type="InterPro" id="IPR024171">
    <property type="entry name" value="SRK-like_kinase"/>
</dbReference>
<dbReference type="Gene3D" id="3.30.200.20">
    <property type="entry name" value="Phosphorylase Kinase, domain 1"/>
    <property type="match status" value="1"/>
</dbReference>
<dbReference type="PANTHER" id="PTHR27002">
    <property type="entry name" value="RECEPTOR-LIKE SERINE/THREONINE-PROTEIN KINASE SD1-8"/>
    <property type="match status" value="1"/>
</dbReference>
<dbReference type="InterPro" id="IPR011009">
    <property type="entry name" value="Kinase-like_dom_sf"/>
</dbReference>
<dbReference type="PANTHER" id="PTHR27002:SF1110">
    <property type="entry name" value="RECEPTOR-LIKE SERINE_THREONINE-PROTEIN KINASE"/>
    <property type="match status" value="1"/>
</dbReference>
<feature type="domain" description="Protein kinase" evidence="16">
    <location>
        <begin position="549"/>
        <end position="823"/>
    </location>
</feature>
<comment type="catalytic activity">
    <reaction evidence="12 13">
        <text>L-seryl-[protein] + ATP = O-phospho-L-seryl-[protein] + ADP + H(+)</text>
        <dbReference type="Rhea" id="RHEA:17989"/>
        <dbReference type="Rhea" id="RHEA-COMP:9863"/>
        <dbReference type="Rhea" id="RHEA-COMP:11604"/>
        <dbReference type="ChEBI" id="CHEBI:15378"/>
        <dbReference type="ChEBI" id="CHEBI:29999"/>
        <dbReference type="ChEBI" id="CHEBI:30616"/>
        <dbReference type="ChEBI" id="CHEBI:83421"/>
        <dbReference type="ChEBI" id="CHEBI:456216"/>
        <dbReference type="EC" id="2.7.11.1"/>
    </reaction>
</comment>
<dbReference type="GO" id="GO:0005886">
    <property type="term" value="C:plasma membrane"/>
    <property type="evidence" value="ECO:0007669"/>
    <property type="project" value="UniProtKB-SubCell"/>
</dbReference>
<keyword evidence="4 13" id="KW-0808">Transferase</keyword>
<keyword evidence="14" id="KW-0472">Membrane</keyword>
<dbReference type="PIRSF" id="PIRSF000641">
    <property type="entry name" value="SRK"/>
    <property type="match status" value="1"/>
</dbReference>
<evidence type="ECO:0000256" key="15">
    <source>
        <dbReference type="SAM" id="SignalP"/>
    </source>
</evidence>
<evidence type="ECO:0000256" key="1">
    <source>
        <dbReference type="ARBA" id="ARBA00004251"/>
    </source>
</evidence>
<keyword evidence="14" id="KW-0812">Transmembrane</keyword>
<dbReference type="InterPro" id="IPR036426">
    <property type="entry name" value="Bulb-type_lectin_dom_sf"/>
</dbReference>
<keyword evidence="19" id="KW-1185">Reference proteome</keyword>
<dbReference type="PROSITE" id="PS50011">
    <property type="entry name" value="PROTEIN_KINASE_DOM"/>
    <property type="match status" value="1"/>
</dbReference>
<gene>
    <name evidence="18" type="ORF">PVL29_015586</name>
</gene>
<evidence type="ECO:0000259" key="16">
    <source>
        <dbReference type="PROSITE" id="PS50011"/>
    </source>
</evidence>
<evidence type="ECO:0000256" key="6">
    <source>
        <dbReference type="ARBA" id="ARBA00022741"/>
    </source>
</evidence>
<dbReference type="Pfam" id="PF00069">
    <property type="entry name" value="Pkinase"/>
    <property type="match status" value="1"/>
</dbReference>
<evidence type="ECO:0000313" key="19">
    <source>
        <dbReference type="Proteomes" id="UP001168098"/>
    </source>
</evidence>
<dbReference type="InterPro" id="IPR000719">
    <property type="entry name" value="Prot_kinase_dom"/>
</dbReference>
<organism evidence="18 19">
    <name type="scientific">Vitis rotundifolia</name>
    <name type="common">Muscadine grape</name>
    <dbReference type="NCBI Taxonomy" id="103349"/>
    <lineage>
        <taxon>Eukaryota</taxon>
        <taxon>Viridiplantae</taxon>
        <taxon>Streptophyta</taxon>
        <taxon>Embryophyta</taxon>
        <taxon>Tracheophyta</taxon>
        <taxon>Spermatophyta</taxon>
        <taxon>Magnoliopsida</taxon>
        <taxon>eudicotyledons</taxon>
        <taxon>Gunneridae</taxon>
        <taxon>Pentapetalae</taxon>
        <taxon>rosids</taxon>
        <taxon>Vitales</taxon>
        <taxon>Vitaceae</taxon>
        <taxon>Viteae</taxon>
        <taxon>Vitis</taxon>
    </lineage>
</organism>
<comment type="subcellular location">
    <subcellularLocation>
        <location evidence="1">Cell membrane</location>
        <topology evidence="1">Single-pass type I membrane protein</topology>
    </subcellularLocation>
</comment>
<keyword evidence="10" id="KW-0325">Glycoprotein</keyword>
<evidence type="ECO:0000256" key="10">
    <source>
        <dbReference type="ARBA" id="ARBA00023180"/>
    </source>
</evidence>
<dbReference type="EMBL" id="JARBHA010000012">
    <property type="protein sequence ID" value="KAJ9686805.1"/>
    <property type="molecule type" value="Genomic_DNA"/>
</dbReference>
<feature type="transmembrane region" description="Helical" evidence="14">
    <location>
        <begin position="532"/>
        <end position="560"/>
    </location>
</feature>
<evidence type="ECO:0000256" key="2">
    <source>
        <dbReference type="ARBA" id="ARBA00022475"/>
    </source>
</evidence>
<feature type="chain" id="PRO_5041467412" description="Receptor-like serine/threonine-protein kinase" evidence="15">
    <location>
        <begin position="27"/>
        <end position="823"/>
    </location>
</feature>
<evidence type="ECO:0000256" key="4">
    <source>
        <dbReference type="ARBA" id="ARBA00022679"/>
    </source>
</evidence>
<dbReference type="SUPFAM" id="SSF56112">
    <property type="entry name" value="Protein kinase-like (PK-like)"/>
    <property type="match status" value="1"/>
</dbReference>
<keyword evidence="8 13" id="KW-0067">ATP-binding</keyword>
<evidence type="ECO:0000313" key="18">
    <source>
        <dbReference type="EMBL" id="KAJ9686805.1"/>
    </source>
</evidence>
<evidence type="ECO:0000256" key="7">
    <source>
        <dbReference type="ARBA" id="ARBA00022777"/>
    </source>
</evidence>
<dbReference type="EC" id="2.7.11.1" evidence="13"/>
<dbReference type="Proteomes" id="UP001168098">
    <property type="component" value="Unassembled WGS sequence"/>
</dbReference>
<feature type="domain" description="Bulb-type lectin" evidence="17">
    <location>
        <begin position="27"/>
        <end position="152"/>
    </location>
</feature>
<protein>
    <recommendedName>
        <fullName evidence="13">Receptor-like serine/threonine-protein kinase</fullName>
        <ecNumber evidence="13">2.7.11.1</ecNumber>
    </recommendedName>
</protein>
<proteinExistence type="inferred from homology"/>
<dbReference type="InterPro" id="IPR003609">
    <property type="entry name" value="Pan_app"/>
</dbReference>
<keyword evidence="3 13" id="KW-0723">Serine/threonine-protein kinase</keyword>
<dbReference type="Gene3D" id="2.90.10.10">
    <property type="entry name" value="Bulb-type lectin domain"/>
    <property type="match status" value="1"/>
</dbReference>
<keyword evidence="14" id="KW-1133">Transmembrane helix</keyword>
<evidence type="ECO:0000256" key="13">
    <source>
        <dbReference type="PIRNR" id="PIRNR000641"/>
    </source>
</evidence>
<dbReference type="SUPFAM" id="SSF51110">
    <property type="entry name" value="alpha-D-mannose-specific plant lectins"/>
    <property type="match status" value="1"/>
</dbReference>
<dbReference type="Pfam" id="PF01453">
    <property type="entry name" value="B_lectin"/>
    <property type="match status" value="1"/>
</dbReference>
<dbReference type="AlphaFoldDB" id="A0AA38ZD36"/>
<sequence>MGSVSASHMLAVICYFFLCCVLCSSAGDAITQGSWLGDDGSTLVSPAKIFELGFFTPKESSSNGRYVGIWFHGLKDKTVVWVANRDKPIYDTNGVFGIAEDGKLKVLDETGQVYCHSDVETSSSVGRVVKLMDSGNLVLMLLISPANYTFKLDEDQKDKCVIWRTVVLYWRSVESEGTSDEMRTHFTTCYSISAAARAKHFKYTPSMVRLGMCQMLVGNSVVVTLTMVSCANACGKFGSCNANNGFMCKCLPGFDPVSLDSWKTGEFSSGCTRKSPVSEKNSSEHTFLSLKMMKVQKRDSSILAACLNSCQCLAYAVTYIRQGRSGAALLDCLIWVNDLKTLQEEYAYQSYNLFVRVPISDIESTVRSCETCGSNKIPYPLSTGSKCGNPMYSSFSSDSVTGQVLFKVAESSDRVSSINPESSKFVIQLKSEVMKSADCCSGSLIAQIPLLDLPFHMTGACNASETDKLSSKMSFKNSVEIEISWDPPPEPVYGMRKCFWNENFKWDGSSLNCTQEHGNLTKTPKPANQKPLLSSLAIVVGIPVAVALVALVCIIGYMAYLRKRAITNWKENRATPAVHLYDSERRAKHLIDSEQFREEDKKGIDVPFFHLEDKLAATNNFSDANKLGQGGFGPVYKVIVLNFYIALIFNYRTLCMLLNWEKRFNIILGIARGLLHLHQDSRLKIIRRNLKTSNILIYDEMNPKISDFGLVRIFDSKQVEASTNRVVGTYGYMSPEYALNGFFSGKPDVFSFGVMVLEITKDPSDHHTMAIAVLLLSSDSATMPVPKEPAFVAKRDLSNTASSSSKAEASLKNELLASIGEGR</sequence>
<reference evidence="18 19" key="1">
    <citation type="journal article" date="2023" name="BMC Biotechnol.">
        <title>Vitis rotundifolia cv Carlos genome sequencing.</title>
        <authorList>
            <person name="Huff M."/>
            <person name="Hulse-Kemp A."/>
            <person name="Scheffler B."/>
            <person name="Youngblood R."/>
            <person name="Simpson S."/>
            <person name="Babiker E."/>
            <person name="Staton M."/>
        </authorList>
    </citation>
    <scope>NUCLEOTIDE SEQUENCE [LARGE SCALE GENOMIC DNA]</scope>
    <source>
        <tissue evidence="18">Leaf</tissue>
    </source>
</reference>
<comment type="caution">
    <text evidence="18">The sequence shown here is derived from an EMBL/GenBank/DDBJ whole genome shotgun (WGS) entry which is preliminary data.</text>
</comment>
<dbReference type="SMART" id="SM00108">
    <property type="entry name" value="B_lectin"/>
    <property type="match status" value="1"/>
</dbReference>
<keyword evidence="6 13" id="KW-0547">Nucleotide-binding</keyword>
<evidence type="ECO:0000259" key="17">
    <source>
        <dbReference type="PROSITE" id="PS50927"/>
    </source>
</evidence>
<feature type="signal peptide" evidence="15">
    <location>
        <begin position="1"/>
        <end position="26"/>
    </location>
</feature>
<keyword evidence="7 13" id="KW-0418">Kinase</keyword>
<evidence type="ECO:0000256" key="14">
    <source>
        <dbReference type="SAM" id="Phobius"/>
    </source>
</evidence>
<keyword evidence="5 15" id="KW-0732">Signal</keyword>